<dbReference type="EMBL" id="BT050702">
    <property type="protein sequence ID" value="ACJ83371.1"/>
    <property type="molecule type" value="mRNA"/>
</dbReference>
<protein>
    <submittedName>
        <fullName evidence="1">Uncharacterized protein</fullName>
    </submittedName>
</protein>
<reference evidence="1" key="1">
    <citation type="submission" date="2008-12" db="EMBL/GenBank/DDBJ databases">
        <title>Medicago truncatula full length cdna cloning project.</title>
        <authorList>
            <person name="Moskal W."/>
            <person name="Chan A."/>
            <person name="Cheung F."/>
            <person name="Xiao Y."/>
            <person name="Town C.D."/>
        </authorList>
    </citation>
    <scope>NUCLEOTIDE SEQUENCE</scope>
</reference>
<dbReference type="AlphaFoldDB" id="B7FFH3"/>
<accession>B7FFH3</accession>
<feature type="non-terminal residue" evidence="1">
    <location>
        <position position="1"/>
    </location>
</feature>
<sequence>LILDSNPPFFQIFSLIHCLTLRSSTKTALIQSKLCLVFFGEKLGSKQKFLHPKGFVR</sequence>
<organism evidence="1">
    <name type="scientific">Medicago truncatula</name>
    <name type="common">Barrel medic</name>
    <name type="synonym">Medicago tribuloides</name>
    <dbReference type="NCBI Taxonomy" id="3880"/>
    <lineage>
        <taxon>Eukaryota</taxon>
        <taxon>Viridiplantae</taxon>
        <taxon>Streptophyta</taxon>
        <taxon>Embryophyta</taxon>
        <taxon>Tracheophyta</taxon>
        <taxon>Spermatophyta</taxon>
        <taxon>Magnoliopsida</taxon>
        <taxon>eudicotyledons</taxon>
        <taxon>Gunneridae</taxon>
        <taxon>Pentapetalae</taxon>
        <taxon>rosids</taxon>
        <taxon>fabids</taxon>
        <taxon>Fabales</taxon>
        <taxon>Fabaceae</taxon>
        <taxon>Papilionoideae</taxon>
        <taxon>50 kb inversion clade</taxon>
        <taxon>NPAAA clade</taxon>
        <taxon>Hologalegina</taxon>
        <taxon>IRL clade</taxon>
        <taxon>Trifolieae</taxon>
        <taxon>Medicago</taxon>
    </lineage>
</organism>
<evidence type="ECO:0000313" key="1">
    <source>
        <dbReference type="EMBL" id="ACJ83371.1"/>
    </source>
</evidence>
<proteinExistence type="evidence at transcript level"/>
<feature type="non-terminal residue" evidence="1">
    <location>
        <position position="57"/>
    </location>
</feature>
<name>B7FFH3_MEDTR</name>